<dbReference type="SUPFAM" id="SSF88713">
    <property type="entry name" value="Glycoside hydrolase/deacetylase"/>
    <property type="match status" value="1"/>
</dbReference>
<dbReference type="GO" id="GO:0016020">
    <property type="term" value="C:membrane"/>
    <property type="evidence" value="ECO:0007669"/>
    <property type="project" value="TreeGrafter"/>
</dbReference>
<feature type="domain" description="NodB homology" evidence="5">
    <location>
        <begin position="63"/>
        <end position="239"/>
    </location>
</feature>
<dbReference type="Gene3D" id="3.20.20.370">
    <property type="entry name" value="Glycoside hydrolase/deacetylase"/>
    <property type="match status" value="1"/>
</dbReference>
<dbReference type="InterPro" id="IPR050248">
    <property type="entry name" value="Polysacc_deacetylase_ArnD"/>
</dbReference>
<protein>
    <submittedName>
        <fullName evidence="6">Polysaccharide deacetylase family protein</fullName>
    </submittedName>
</protein>
<dbReference type="GO" id="GO:0046872">
    <property type="term" value="F:metal ion binding"/>
    <property type="evidence" value="ECO:0007669"/>
    <property type="project" value="UniProtKB-KW"/>
</dbReference>
<evidence type="ECO:0000256" key="1">
    <source>
        <dbReference type="ARBA" id="ARBA00022723"/>
    </source>
</evidence>
<gene>
    <name evidence="6" type="ORF">DQ384_32975</name>
</gene>
<dbReference type="InterPro" id="IPR002509">
    <property type="entry name" value="NODB_dom"/>
</dbReference>
<dbReference type="EMBL" id="QOIL01000024">
    <property type="protein sequence ID" value="RCG24465.1"/>
    <property type="molecule type" value="Genomic_DNA"/>
</dbReference>
<sequence length="262" mass="28327">MRRWIQVAAAAALALTTAAPASAMSTVSSSSNSDNSSNGSSASTVPAASPHSLRPATECARVKCIALTFDDGPGPYTGKVLDILRAHRTKVTFFLVGGNVKKRPGTVRRMAREGHQIGNHTFDHPHLTTLYDDEIRDELSRTQDAIEAVTGRRPDLMRPPYGDTDARVGAVTAELGLAQILWNGSSRDWELRDPKALTAKVLGLAKRDRVVLMHDIQPHTVKALPKILSGLEKSGYHVVTIQKLLRGRTLAPGEVFPVGGWN</sequence>
<feature type="chain" id="PRO_5016603116" evidence="4">
    <location>
        <begin position="24"/>
        <end position="262"/>
    </location>
</feature>
<name>A0A367F3Y1_9ACTN</name>
<keyword evidence="4" id="KW-0732">Signal</keyword>
<evidence type="ECO:0000313" key="7">
    <source>
        <dbReference type="Proteomes" id="UP000253094"/>
    </source>
</evidence>
<evidence type="ECO:0000259" key="5">
    <source>
        <dbReference type="PROSITE" id="PS51677"/>
    </source>
</evidence>
<dbReference type="Proteomes" id="UP000253094">
    <property type="component" value="Unassembled WGS sequence"/>
</dbReference>
<keyword evidence="1" id="KW-0479">Metal-binding</keyword>
<feature type="compositionally biased region" description="Low complexity" evidence="3">
    <location>
        <begin position="25"/>
        <end position="47"/>
    </location>
</feature>
<dbReference type="InterPro" id="IPR011330">
    <property type="entry name" value="Glyco_hydro/deAcase_b/a-brl"/>
</dbReference>
<dbReference type="PANTHER" id="PTHR10587:SF133">
    <property type="entry name" value="CHITIN DEACETYLASE 1-RELATED"/>
    <property type="match status" value="1"/>
</dbReference>
<dbReference type="CDD" id="cd10917">
    <property type="entry name" value="CE4_NodB_like_6s_7s"/>
    <property type="match status" value="1"/>
</dbReference>
<feature type="region of interest" description="Disordered" evidence="3">
    <location>
        <begin position="25"/>
        <end position="53"/>
    </location>
</feature>
<dbReference type="AlphaFoldDB" id="A0A367F3Y1"/>
<reference evidence="6 7" key="1">
    <citation type="submission" date="2018-06" db="EMBL/GenBank/DDBJ databases">
        <title>Sphaerisporangium craniellae sp. nov., isolated from a marine sponge in the South China Sea.</title>
        <authorList>
            <person name="Li L."/>
        </authorList>
    </citation>
    <scope>NUCLEOTIDE SEQUENCE [LARGE SCALE GENOMIC DNA]</scope>
    <source>
        <strain evidence="6 7">CCTCC AA 208026</strain>
    </source>
</reference>
<dbReference type="PROSITE" id="PS51677">
    <property type="entry name" value="NODB"/>
    <property type="match status" value="1"/>
</dbReference>
<dbReference type="OrthoDB" id="3521160at2"/>
<dbReference type="GO" id="GO:0005975">
    <property type="term" value="P:carbohydrate metabolic process"/>
    <property type="evidence" value="ECO:0007669"/>
    <property type="project" value="InterPro"/>
</dbReference>
<feature type="signal peptide" evidence="4">
    <location>
        <begin position="1"/>
        <end position="23"/>
    </location>
</feature>
<accession>A0A367F3Y1</accession>
<proteinExistence type="predicted"/>
<dbReference type="RefSeq" id="WP_114032792.1">
    <property type="nucleotide sequence ID" value="NZ_QOIL01000024.1"/>
</dbReference>
<evidence type="ECO:0000313" key="6">
    <source>
        <dbReference type="EMBL" id="RCG24465.1"/>
    </source>
</evidence>
<keyword evidence="7" id="KW-1185">Reference proteome</keyword>
<comment type="caution">
    <text evidence="6">The sequence shown here is derived from an EMBL/GenBank/DDBJ whole genome shotgun (WGS) entry which is preliminary data.</text>
</comment>
<evidence type="ECO:0000256" key="2">
    <source>
        <dbReference type="ARBA" id="ARBA00022801"/>
    </source>
</evidence>
<dbReference type="PANTHER" id="PTHR10587">
    <property type="entry name" value="GLYCOSYL TRANSFERASE-RELATED"/>
    <property type="match status" value="1"/>
</dbReference>
<dbReference type="Pfam" id="PF01522">
    <property type="entry name" value="Polysacc_deac_1"/>
    <property type="match status" value="1"/>
</dbReference>
<keyword evidence="2" id="KW-0378">Hydrolase</keyword>
<dbReference type="GO" id="GO:0016810">
    <property type="term" value="F:hydrolase activity, acting on carbon-nitrogen (but not peptide) bonds"/>
    <property type="evidence" value="ECO:0007669"/>
    <property type="project" value="InterPro"/>
</dbReference>
<organism evidence="6 7">
    <name type="scientific">Sphaerisporangium album</name>
    <dbReference type="NCBI Taxonomy" id="509200"/>
    <lineage>
        <taxon>Bacteria</taxon>
        <taxon>Bacillati</taxon>
        <taxon>Actinomycetota</taxon>
        <taxon>Actinomycetes</taxon>
        <taxon>Streptosporangiales</taxon>
        <taxon>Streptosporangiaceae</taxon>
        <taxon>Sphaerisporangium</taxon>
    </lineage>
</organism>
<evidence type="ECO:0000256" key="4">
    <source>
        <dbReference type="SAM" id="SignalP"/>
    </source>
</evidence>
<evidence type="ECO:0000256" key="3">
    <source>
        <dbReference type="SAM" id="MobiDB-lite"/>
    </source>
</evidence>